<feature type="compositionally biased region" description="Polar residues" evidence="4">
    <location>
        <begin position="165"/>
        <end position="175"/>
    </location>
</feature>
<dbReference type="OrthoDB" id="10045710at2759"/>
<dbReference type="InterPro" id="IPR011992">
    <property type="entry name" value="EF-hand-dom_pair"/>
</dbReference>
<feature type="region of interest" description="Disordered" evidence="4">
    <location>
        <begin position="192"/>
        <end position="254"/>
    </location>
</feature>
<dbReference type="InterPro" id="IPR018247">
    <property type="entry name" value="EF_Hand_1_Ca_BS"/>
</dbReference>
<feature type="compositionally biased region" description="Pro residues" evidence="4">
    <location>
        <begin position="509"/>
        <end position="520"/>
    </location>
</feature>
<evidence type="ECO:0000313" key="7">
    <source>
        <dbReference type="Proteomes" id="UP000515156"/>
    </source>
</evidence>
<dbReference type="GO" id="GO:0005509">
    <property type="term" value="F:calcium ion binding"/>
    <property type="evidence" value="ECO:0007669"/>
    <property type="project" value="InterPro"/>
</dbReference>
<dbReference type="Proteomes" id="UP000515156">
    <property type="component" value="Chromosome 4"/>
</dbReference>
<feature type="compositionally biased region" description="Basic and acidic residues" evidence="4">
    <location>
        <begin position="235"/>
        <end position="254"/>
    </location>
</feature>
<feature type="domain" description="EF-hand" evidence="6">
    <location>
        <begin position="291"/>
        <end position="326"/>
    </location>
</feature>
<dbReference type="GeneID" id="115469538"/>
<dbReference type="AlphaFoldDB" id="A0A6P7Y5X7"/>
<keyword evidence="3" id="KW-0175">Coiled coil</keyword>
<evidence type="ECO:0000256" key="4">
    <source>
        <dbReference type="SAM" id="MobiDB-lite"/>
    </source>
</evidence>
<dbReference type="GO" id="GO:0016197">
    <property type="term" value="P:endosomal transport"/>
    <property type="evidence" value="ECO:0007669"/>
    <property type="project" value="TreeGrafter"/>
</dbReference>
<evidence type="ECO:0000313" key="8">
    <source>
        <dbReference type="RefSeq" id="XP_030058159.1"/>
    </source>
</evidence>
<reference evidence="8" key="1">
    <citation type="submission" date="2025-08" db="UniProtKB">
        <authorList>
            <consortium name="RefSeq"/>
        </authorList>
    </citation>
    <scope>IDENTIFICATION</scope>
</reference>
<feature type="domain" description="EH" evidence="5">
    <location>
        <begin position="258"/>
        <end position="341"/>
    </location>
</feature>
<feature type="region of interest" description="Disordered" evidence="4">
    <location>
        <begin position="438"/>
        <end position="490"/>
    </location>
</feature>
<dbReference type="PANTHER" id="PTHR11216">
    <property type="entry name" value="EH DOMAIN"/>
    <property type="match status" value="1"/>
</dbReference>
<dbReference type="FunCoup" id="A0A6P7Y5X7">
    <property type="interactions" value="1373"/>
</dbReference>
<gene>
    <name evidence="8" type="primary">REPS2</name>
</gene>
<dbReference type="PROSITE" id="PS50222">
    <property type="entry name" value="EF_HAND_2"/>
    <property type="match status" value="1"/>
</dbReference>
<feature type="compositionally biased region" description="Polar residues" evidence="4">
    <location>
        <begin position="524"/>
        <end position="535"/>
    </location>
</feature>
<feature type="domain" description="EH" evidence="5">
    <location>
        <begin position="18"/>
        <end position="104"/>
    </location>
</feature>
<dbReference type="CDD" id="cd00052">
    <property type="entry name" value="EH"/>
    <property type="match status" value="1"/>
</dbReference>
<dbReference type="PROSITE" id="PS00018">
    <property type="entry name" value="EF_HAND_1"/>
    <property type="match status" value="1"/>
</dbReference>
<dbReference type="InterPro" id="IPR000261">
    <property type="entry name" value="EH_dom"/>
</dbReference>
<dbReference type="SUPFAM" id="SSF47473">
    <property type="entry name" value="EF-hand"/>
    <property type="match status" value="2"/>
</dbReference>
<feature type="region of interest" description="Disordered" evidence="4">
    <location>
        <begin position="137"/>
        <end position="175"/>
    </location>
</feature>
<dbReference type="RefSeq" id="XP_030058159.1">
    <property type="nucleotide sequence ID" value="XM_030202299.1"/>
</dbReference>
<feature type="coiled-coil region" evidence="3">
    <location>
        <begin position="641"/>
        <end position="679"/>
    </location>
</feature>
<feature type="region of interest" description="Disordered" evidence="4">
    <location>
        <begin position="504"/>
        <end position="535"/>
    </location>
</feature>
<dbReference type="GO" id="GO:0006897">
    <property type="term" value="P:endocytosis"/>
    <property type="evidence" value="ECO:0007669"/>
    <property type="project" value="TreeGrafter"/>
</dbReference>
<organism evidence="7 8">
    <name type="scientific">Microcaecilia unicolor</name>
    <dbReference type="NCBI Taxonomy" id="1415580"/>
    <lineage>
        <taxon>Eukaryota</taxon>
        <taxon>Metazoa</taxon>
        <taxon>Chordata</taxon>
        <taxon>Craniata</taxon>
        <taxon>Vertebrata</taxon>
        <taxon>Euteleostomi</taxon>
        <taxon>Amphibia</taxon>
        <taxon>Gymnophiona</taxon>
        <taxon>Siphonopidae</taxon>
        <taxon>Microcaecilia</taxon>
    </lineage>
</organism>
<evidence type="ECO:0000256" key="1">
    <source>
        <dbReference type="ARBA" id="ARBA00022723"/>
    </source>
</evidence>
<evidence type="ECO:0000259" key="5">
    <source>
        <dbReference type="PROSITE" id="PS50031"/>
    </source>
</evidence>
<dbReference type="InterPro" id="IPR002048">
    <property type="entry name" value="EF_hand_dom"/>
</dbReference>
<keyword evidence="2" id="KW-0106">Calcium</keyword>
<sequence length="689" mass="75840">MEQASAAGDLLLPLSDSEQKWYSELFSRCQAEGTGRAAARGSKVAELFLASQLPADTLNQITELCGVKRVGYFGPTQFCVALKLIAAAQNGFPVCKESIKGELPLPHFMTLKPDSEPGPGNRAQYSDVYGAKVRVPPASLDTNSFKGPVEGEKQETKSPPLSPHRSPSASPLNYQSSPLGYSYVKVRSGLEQQTHTALPEARQSAPSAPQQEGPASVSYGPHTARQLSSPARPLSVEREARDASSSHSDDPWRITEEQRDYYTRQFKSLQPDLNALISGSVAKKFFTKSKLSIPVLSHIWELSDVDHDGALTLPEFCAAFHLVVARKNGYSLPDVLPQTLLLDFLQTGSPKPSQDCTIYDPYRDLVNQRTELETLCEDPASLEPLIRFDVETTSAQTKAPEVTSDGSSLKLDLSGDEKQGLKTTATITSRELRASLTYGKTAVPQESNTLKTRPRSRSYSSTSIEDAVKKVEEPPVPPPRPQKAHSRASSLDLNKVFQQTAPAARTGWLPPPPPALPPRPSASQVSHYTTPTEQLVQHKPALQQPSFADFGIEEQADQTSEIELHRPLKKMPTQTEESSPSRKEVPRTQLPPKPIRRKFHPDTRTIDSQELSPTVSITSSAIAARPQLPVHRQSSKQKRAIQTAIRKNKEANAVLARLNSELQQQLKEIHQERVALEMQLEQLRPVTVL</sequence>
<dbReference type="PROSITE" id="PS50031">
    <property type="entry name" value="EH"/>
    <property type="match status" value="2"/>
</dbReference>
<proteinExistence type="predicted"/>
<keyword evidence="7" id="KW-1185">Reference proteome</keyword>
<protein>
    <submittedName>
        <fullName evidence="8">RalBP1-associated Eps domain-containing protein 2 isoform X1</fullName>
    </submittedName>
</protein>
<dbReference type="Gene3D" id="1.10.238.10">
    <property type="entry name" value="EF-hand"/>
    <property type="match status" value="2"/>
</dbReference>
<evidence type="ECO:0000256" key="2">
    <source>
        <dbReference type="ARBA" id="ARBA00022837"/>
    </source>
</evidence>
<keyword evidence="1" id="KW-0479">Metal-binding</keyword>
<dbReference type="KEGG" id="muo:115469538"/>
<feature type="region of interest" description="Disordered" evidence="4">
    <location>
        <begin position="394"/>
        <end position="421"/>
    </location>
</feature>
<dbReference type="Pfam" id="PF12763">
    <property type="entry name" value="EH"/>
    <property type="match status" value="2"/>
</dbReference>
<dbReference type="PANTHER" id="PTHR11216:SF64">
    <property type="entry name" value="RALBP1-ASSOCIATED EPS DOMAIN-CONTAINING PROTEIN 2"/>
    <property type="match status" value="1"/>
</dbReference>
<feature type="region of interest" description="Disordered" evidence="4">
    <location>
        <begin position="561"/>
        <end position="604"/>
    </location>
</feature>
<dbReference type="InParanoid" id="A0A6P7Y5X7"/>
<dbReference type="GO" id="GO:0005737">
    <property type="term" value="C:cytoplasm"/>
    <property type="evidence" value="ECO:0007669"/>
    <property type="project" value="TreeGrafter"/>
</dbReference>
<accession>A0A6P7Y5X7</accession>
<dbReference type="SMART" id="SM00027">
    <property type="entry name" value="EH"/>
    <property type="match status" value="2"/>
</dbReference>
<evidence type="ECO:0000259" key="6">
    <source>
        <dbReference type="PROSITE" id="PS50222"/>
    </source>
</evidence>
<dbReference type="GO" id="GO:0005886">
    <property type="term" value="C:plasma membrane"/>
    <property type="evidence" value="ECO:0007669"/>
    <property type="project" value="TreeGrafter"/>
</dbReference>
<dbReference type="CTD" id="9185"/>
<name>A0A6P7Y5X7_9AMPH</name>
<evidence type="ECO:0000256" key="3">
    <source>
        <dbReference type="SAM" id="Coils"/>
    </source>
</evidence>